<dbReference type="Proteomes" id="UP000078541">
    <property type="component" value="Unassembled WGS sequence"/>
</dbReference>
<feature type="non-terminal residue" evidence="1">
    <location>
        <position position="1"/>
    </location>
</feature>
<organism evidence="1 2">
    <name type="scientific">Trachymyrmex septentrionalis</name>
    <dbReference type="NCBI Taxonomy" id="34720"/>
    <lineage>
        <taxon>Eukaryota</taxon>
        <taxon>Metazoa</taxon>
        <taxon>Ecdysozoa</taxon>
        <taxon>Arthropoda</taxon>
        <taxon>Hexapoda</taxon>
        <taxon>Insecta</taxon>
        <taxon>Pterygota</taxon>
        <taxon>Neoptera</taxon>
        <taxon>Endopterygota</taxon>
        <taxon>Hymenoptera</taxon>
        <taxon>Apocrita</taxon>
        <taxon>Aculeata</taxon>
        <taxon>Formicoidea</taxon>
        <taxon>Formicidae</taxon>
        <taxon>Myrmicinae</taxon>
        <taxon>Trachymyrmex</taxon>
    </lineage>
</organism>
<evidence type="ECO:0000313" key="2">
    <source>
        <dbReference type="Proteomes" id="UP000078541"/>
    </source>
</evidence>
<proteinExistence type="predicted"/>
<reference evidence="1 2" key="1">
    <citation type="submission" date="2016-03" db="EMBL/GenBank/DDBJ databases">
        <title>Trachymyrmex septentrionalis WGS genome.</title>
        <authorList>
            <person name="Nygaard S."/>
            <person name="Hu H."/>
            <person name="Boomsma J."/>
            <person name="Zhang G."/>
        </authorList>
    </citation>
    <scope>NUCLEOTIDE SEQUENCE [LARGE SCALE GENOMIC DNA]</scope>
    <source>
        <strain evidence="1">Tsep2-gDNA-1</strain>
        <tissue evidence="1">Whole body</tissue>
    </source>
</reference>
<name>A0A195F040_9HYME</name>
<sequence length="153" mass="17361">RTCGNCANVKCRPINPGHGAASYFLLFIIRKIARGAVIYNPSICSRGDVAPVYRKRRENALCCLQKIVVRTKRGRALRYCDFNGQLTNASMPLVNTRRNNPKFSEDLGVGVGKTVKFLRSSGWHIWANPEWRMIFPKQVENDGNAAPRRNRKQ</sequence>
<dbReference type="EMBL" id="KQ981905">
    <property type="protein sequence ID" value="KYN33527.1"/>
    <property type="molecule type" value="Genomic_DNA"/>
</dbReference>
<gene>
    <name evidence="1" type="ORF">ALC56_12239</name>
</gene>
<protein>
    <submittedName>
        <fullName evidence="1">Uncharacterized protein</fullName>
    </submittedName>
</protein>
<keyword evidence="2" id="KW-1185">Reference proteome</keyword>
<dbReference type="AlphaFoldDB" id="A0A195F040"/>
<accession>A0A195F040</accession>
<evidence type="ECO:0000313" key="1">
    <source>
        <dbReference type="EMBL" id="KYN33527.1"/>
    </source>
</evidence>